<dbReference type="InterPro" id="IPR037121">
    <property type="entry name" value="Ribosomal_bL25_C"/>
</dbReference>
<evidence type="ECO:0000313" key="9">
    <source>
        <dbReference type="EMBL" id="XDK32867.1"/>
    </source>
</evidence>
<dbReference type="Pfam" id="PF14693">
    <property type="entry name" value="Ribosomal_TL5_C"/>
    <property type="match status" value="1"/>
</dbReference>
<dbReference type="InterPro" id="IPR029751">
    <property type="entry name" value="Ribosomal_L25_dom"/>
</dbReference>
<keyword evidence="2 5" id="KW-0694">RNA-binding</keyword>
<evidence type="ECO:0000256" key="1">
    <source>
        <dbReference type="ARBA" id="ARBA00022730"/>
    </source>
</evidence>
<dbReference type="RefSeq" id="WP_368653554.1">
    <property type="nucleotide sequence ID" value="NZ_CP162599.1"/>
</dbReference>
<evidence type="ECO:0000256" key="4">
    <source>
        <dbReference type="ARBA" id="ARBA00023274"/>
    </source>
</evidence>
<organism evidence="9">
    <name type="scientific">Ornithinibacillus sp. 4-3</name>
    <dbReference type="NCBI Taxonomy" id="3231488"/>
    <lineage>
        <taxon>Bacteria</taxon>
        <taxon>Bacillati</taxon>
        <taxon>Bacillota</taxon>
        <taxon>Bacilli</taxon>
        <taxon>Bacillales</taxon>
        <taxon>Bacillaceae</taxon>
        <taxon>Ornithinibacillus</taxon>
    </lineage>
</organism>
<feature type="region of interest" description="Disordered" evidence="6">
    <location>
        <begin position="180"/>
        <end position="212"/>
    </location>
</feature>
<dbReference type="Pfam" id="PF01386">
    <property type="entry name" value="Ribosomal_L25p"/>
    <property type="match status" value="1"/>
</dbReference>
<feature type="domain" description="Large ribosomal subunit protein bL25 L25" evidence="7">
    <location>
        <begin position="5"/>
        <end position="92"/>
    </location>
</feature>
<sequence length="212" mass="23169">MSLKLKASLREDLRSSATKELRNSGLVPAVVYGKGEEAKAVSVDSIELVKLIRDQGRNAIFSLDIEGGKPLQVMLHDYQAHALRDHLVHVDFFKVNLTEEMDVQVPVQLDGEPEGAREGGILQQSLYELQVRAMPNDIPEEISIDISALNIGDSISVEDLPKADLYTVLDEPDATIASVLPPALEEEEEEAPEAGTAEPELVDAESEENEEG</sequence>
<dbReference type="GO" id="GO:0003735">
    <property type="term" value="F:structural constituent of ribosome"/>
    <property type="evidence" value="ECO:0007669"/>
    <property type="project" value="InterPro"/>
</dbReference>
<accession>A0AB39HLP5</accession>
<evidence type="ECO:0000256" key="6">
    <source>
        <dbReference type="SAM" id="MobiDB-lite"/>
    </source>
</evidence>
<evidence type="ECO:0000256" key="2">
    <source>
        <dbReference type="ARBA" id="ARBA00022884"/>
    </source>
</evidence>
<dbReference type="InterPro" id="IPR020057">
    <property type="entry name" value="Ribosomal_bL25_b-dom"/>
</dbReference>
<gene>
    <name evidence="5" type="primary">rplY</name>
    <name evidence="5" type="synonym">ctc</name>
    <name evidence="9" type="ORF">AB4Y30_00300</name>
</gene>
<protein>
    <recommendedName>
        <fullName evidence="5">Large ribosomal subunit protein bL25</fullName>
    </recommendedName>
    <alternativeName>
        <fullName evidence="5">General stress protein CTC</fullName>
    </alternativeName>
</protein>
<proteinExistence type="inferred from homology"/>
<dbReference type="PANTHER" id="PTHR33284:SF1">
    <property type="entry name" value="RIBOSOMAL PROTEIN L25_GLN-TRNA SYNTHETASE, ANTI-CODON-BINDING DOMAIN-CONTAINING PROTEIN"/>
    <property type="match status" value="1"/>
</dbReference>
<name>A0AB39HLP5_9BACI</name>
<dbReference type="CDD" id="cd00495">
    <property type="entry name" value="Ribosomal_L25_TL5_CTC"/>
    <property type="match status" value="1"/>
</dbReference>
<dbReference type="EMBL" id="CP162599">
    <property type="protein sequence ID" value="XDK32867.1"/>
    <property type="molecule type" value="Genomic_DNA"/>
</dbReference>
<dbReference type="NCBIfam" id="NF004133">
    <property type="entry name" value="PRK05618.2-4"/>
    <property type="match status" value="1"/>
</dbReference>
<dbReference type="InterPro" id="IPR020056">
    <property type="entry name" value="Rbsml_bL25/Gln-tRNA_synth_N"/>
</dbReference>
<dbReference type="GO" id="GO:0008097">
    <property type="term" value="F:5S rRNA binding"/>
    <property type="evidence" value="ECO:0007669"/>
    <property type="project" value="InterPro"/>
</dbReference>
<dbReference type="GO" id="GO:0022625">
    <property type="term" value="C:cytosolic large ribosomal subunit"/>
    <property type="evidence" value="ECO:0007669"/>
    <property type="project" value="TreeGrafter"/>
</dbReference>
<evidence type="ECO:0000259" key="8">
    <source>
        <dbReference type="Pfam" id="PF14693"/>
    </source>
</evidence>
<comment type="subunit">
    <text evidence="5">Part of the 50S ribosomal subunit; part of the 5S rRNA/L5/L18/L25 subcomplex. Contacts the 5S rRNA. Binds to the 5S rRNA independently of L5 and L18.</text>
</comment>
<dbReference type="HAMAP" id="MF_01334">
    <property type="entry name" value="Ribosomal_bL25_CTC"/>
    <property type="match status" value="1"/>
</dbReference>
<comment type="similarity">
    <text evidence="5">Belongs to the bacterial ribosomal protein bL25 family. CTC subfamily.</text>
</comment>
<dbReference type="PANTHER" id="PTHR33284">
    <property type="entry name" value="RIBOSOMAL PROTEIN L25/GLN-TRNA SYNTHETASE, ANTI-CODON-BINDING DOMAIN-CONTAINING PROTEIN"/>
    <property type="match status" value="1"/>
</dbReference>
<keyword evidence="4 5" id="KW-0687">Ribonucleoprotein</keyword>
<evidence type="ECO:0000256" key="5">
    <source>
        <dbReference type="HAMAP-Rule" id="MF_01334"/>
    </source>
</evidence>
<evidence type="ECO:0000256" key="3">
    <source>
        <dbReference type="ARBA" id="ARBA00022980"/>
    </source>
</evidence>
<dbReference type="Gene3D" id="2.170.120.20">
    <property type="entry name" value="Ribosomal protein L25, beta domain"/>
    <property type="match status" value="1"/>
</dbReference>
<keyword evidence="1 5" id="KW-0699">rRNA-binding</keyword>
<dbReference type="InterPro" id="IPR020930">
    <property type="entry name" value="Ribosomal_uL5_bac-type"/>
</dbReference>
<dbReference type="NCBIfam" id="TIGR00731">
    <property type="entry name" value="bL25_bact_ctc"/>
    <property type="match status" value="1"/>
</dbReference>
<feature type="domain" description="Large ribosomal subunit protein bL25 beta" evidence="8">
    <location>
        <begin position="101"/>
        <end position="182"/>
    </location>
</feature>
<keyword evidence="3 5" id="KW-0689">Ribosomal protein</keyword>
<dbReference type="AlphaFoldDB" id="A0AB39HLP5"/>
<reference evidence="9" key="1">
    <citation type="submission" date="2024-07" db="EMBL/GenBank/DDBJ databases">
        <title>Halotolerant mesophilic bacterium Ornithinibacillus sp. 4-3, sp. nov., isolated from soil.</title>
        <authorList>
            <person name="Sidarenka A.V."/>
            <person name="Guliayeva D.E."/>
            <person name="Leanovich S.I."/>
            <person name="Hileuskaya K.S."/>
            <person name="Akhremchuk A.E."/>
            <person name="Sikolenko M.A."/>
            <person name="Valentovich L.N."/>
        </authorList>
    </citation>
    <scope>NUCLEOTIDE SEQUENCE</scope>
    <source>
        <strain evidence="9">4-3</strain>
    </source>
</reference>
<dbReference type="InterPro" id="IPR011035">
    <property type="entry name" value="Ribosomal_bL25/Gln-tRNA_synth"/>
</dbReference>
<dbReference type="SUPFAM" id="SSF50715">
    <property type="entry name" value="Ribosomal protein L25-like"/>
    <property type="match status" value="1"/>
</dbReference>
<comment type="function">
    <text evidence="5">This is one of the proteins that binds to the 5S RNA in the ribosome where it forms part of the central protuberance.</text>
</comment>
<dbReference type="InterPro" id="IPR001021">
    <property type="entry name" value="Ribosomal_bL25_long"/>
</dbReference>
<evidence type="ECO:0000259" key="7">
    <source>
        <dbReference type="Pfam" id="PF01386"/>
    </source>
</evidence>
<dbReference type="Gene3D" id="2.40.240.10">
    <property type="entry name" value="Ribosomal Protein L25, Chain P"/>
    <property type="match status" value="1"/>
</dbReference>
<dbReference type="GO" id="GO:0006412">
    <property type="term" value="P:translation"/>
    <property type="evidence" value="ECO:0007669"/>
    <property type="project" value="UniProtKB-UniRule"/>
</dbReference>
<feature type="compositionally biased region" description="Acidic residues" evidence="6">
    <location>
        <begin position="200"/>
        <end position="212"/>
    </location>
</feature>